<reference evidence="2" key="3">
    <citation type="submission" date="2025-09" db="UniProtKB">
        <authorList>
            <consortium name="Ensembl"/>
        </authorList>
    </citation>
    <scope>IDENTIFICATION</scope>
</reference>
<dbReference type="Pfam" id="PF00079">
    <property type="entry name" value="Serpin"/>
    <property type="match status" value="1"/>
</dbReference>
<evidence type="ECO:0000313" key="3">
    <source>
        <dbReference type="Proteomes" id="UP000265080"/>
    </source>
</evidence>
<dbReference type="SUPFAM" id="SSF56574">
    <property type="entry name" value="Serpins"/>
    <property type="match status" value="1"/>
</dbReference>
<dbReference type="STRING" id="161767.ENSAPEP00000010503"/>
<dbReference type="InterPro" id="IPR023796">
    <property type="entry name" value="Serpin_dom"/>
</dbReference>
<dbReference type="AlphaFoldDB" id="A0A3P8SD05"/>
<evidence type="ECO:0000313" key="2">
    <source>
        <dbReference type="Ensembl" id="ENSAPEP00000010503.1"/>
    </source>
</evidence>
<keyword evidence="3" id="KW-1185">Reference proteome</keyword>
<dbReference type="Gene3D" id="6.20.40.10">
    <property type="match status" value="1"/>
</dbReference>
<sequence length="97" mass="10626">MLKGEKKMFVVWLSSLRMSSANDLVLSKVTHKAFVDVNEEGTEAAGAIGGVILNSVPQMFTINTLQPLLNLKAVNVWDYSQLSGSFLTQGFHIHSFA</sequence>
<organism evidence="2 3">
    <name type="scientific">Amphiprion percula</name>
    <name type="common">Orange clownfish</name>
    <name type="synonym">Lutjanus percula</name>
    <dbReference type="NCBI Taxonomy" id="161767"/>
    <lineage>
        <taxon>Eukaryota</taxon>
        <taxon>Metazoa</taxon>
        <taxon>Chordata</taxon>
        <taxon>Craniata</taxon>
        <taxon>Vertebrata</taxon>
        <taxon>Euteleostomi</taxon>
        <taxon>Actinopterygii</taxon>
        <taxon>Neopterygii</taxon>
        <taxon>Teleostei</taxon>
        <taxon>Neoteleostei</taxon>
        <taxon>Acanthomorphata</taxon>
        <taxon>Ovalentaria</taxon>
        <taxon>Pomacentridae</taxon>
        <taxon>Amphiprion</taxon>
    </lineage>
</organism>
<evidence type="ECO:0000259" key="1">
    <source>
        <dbReference type="Pfam" id="PF00079"/>
    </source>
</evidence>
<protein>
    <recommendedName>
        <fullName evidence="1">Serpin domain-containing protein</fullName>
    </recommendedName>
</protein>
<reference evidence="2" key="2">
    <citation type="submission" date="2025-08" db="UniProtKB">
        <authorList>
            <consortium name="Ensembl"/>
        </authorList>
    </citation>
    <scope>IDENTIFICATION</scope>
</reference>
<dbReference type="Ensembl" id="ENSAPET00000010784.1">
    <property type="protein sequence ID" value="ENSAPEP00000010503.1"/>
    <property type="gene ID" value="ENSAPEG00000007537.1"/>
</dbReference>
<dbReference type="Proteomes" id="UP000265080">
    <property type="component" value="Chromosome 22"/>
</dbReference>
<accession>A0A3P8SD05</accession>
<name>A0A3P8SD05_AMPPE</name>
<reference evidence="2 3" key="1">
    <citation type="submission" date="2018-03" db="EMBL/GenBank/DDBJ databases">
        <title>Finding Nemo's genes: A chromosome-scale reference assembly of the genome of the orange clownfish Amphiprion percula.</title>
        <authorList>
            <person name="Lehmann R."/>
        </authorList>
    </citation>
    <scope>NUCLEOTIDE SEQUENCE</scope>
</reference>
<dbReference type="InterPro" id="IPR036186">
    <property type="entry name" value="Serpin_sf"/>
</dbReference>
<feature type="domain" description="Serpin" evidence="1">
    <location>
        <begin position="17"/>
        <end position="61"/>
    </location>
</feature>
<proteinExistence type="predicted"/>